<organism evidence="6 7">
    <name type="scientific">Geodermatophilus ruber</name>
    <dbReference type="NCBI Taxonomy" id="504800"/>
    <lineage>
        <taxon>Bacteria</taxon>
        <taxon>Bacillati</taxon>
        <taxon>Actinomycetota</taxon>
        <taxon>Actinomycetes</taxon>
        <taxon>Geodermatophilales</taxon>
        <taxon>Geodermatophilaceae</taxon>
        <taxon>Geodermatophilus</taxon>
    </lineage>
</organism>
<dbReference type="RefSeq" id="WP_091325792.1">
    <property type="nucleotide sequence ID" value="NZ_FOSW01000008.1"/>
</dbReference>
<dbReference type="PANTHER" id="PTHR45566">
    <property type="entry name" value="HTH-TYPE TRANSCRIPTIONAL REGULATOR YHJB-RELATED"/>
    <property type="match status" value="1"/>
</dbReference>
<dbReference type="SMART" id="SM00448">
    <property type="entry name" value="REC"/>
    <property type="match status" value="1"/>
</dbReference>
<keyword evidence="7" id="KW-1185">Reference proteome</keyword>
<dbReference type="SUPFAM" id="SSF46894">
    <property type="entry name" value="C-terminal effector domain of the bipartite response regulators"/>
    <property type="match status" value="1"/>
</dbReference>
<keyword evidence="1 3" id="KW-0597">Phosphoprotein</keyword>
<feature type="modified residue" description="4-aspartylphosphate" evidence="3">
    <location>
        <position position="51"/>
    </location>
</feature>
<dbReference type="PRINTS" id="PR00038">
    <property type="entry name" value="HTHLUXR"/>
</dbReference>
<evidence type="ECO:0000313" key="6">
    <source>
        <dbReference type="EMBL" id="SFL25513.1"/>
    </source>
</evidence>
<evidence type="ECO:0000259" key="5">
    <source>
        <dbReference type="PROSITE" id="PS50110"/>
    </source>
</evidence>
<name>A0A1I4G7E6_9ACTN</name>
<feature type="domain" description="Response regulatory" evidence="5">
    <location>
        <begin position="2"/>
        <end position="116"/>
    </location>
</feature>
<protein>
    <submittedName>
        <fullName evidence="6">Two component transcriptional regulator, LuxR family</fullName>
    </submittedName>
</protein>
<dbReference type="Proteomes" id="UP000199152">
    <property type="component" value="Unassembled WGS sequence"/>
</dbReference>
<reference evidence="7" key="1">
    <citation type="submission" date="2016-10" db="EMBL/GenBank/DDBJ databases">
        <authorList>
            <person name="Varghese N."/>
            <person name="Submissions S."/>
        </authorList>
    </citation>
    <scope>NUCLEOTIDE SEQUENCE [LARGE SCALE GENOMIC DNA]</scope>
    <source>
        <strain evidence="7">DSM 45317</strain>
    </source>
</reference>
<dbReference type="Pfam" id="PF00196">
    <property type="entry name" value="GerE"/>
    <property type="match status" value="1"/>
</dbReference>
<dbReference type="InterPro" id="IPR051015">
    <property type="entry name" value="EvgA-like"/>
</dbReference>
<evidence type="ECO:0000259" key="4">
    <source>
        <dbReference type="PROSITE" id="PS50043"/>
    </source>
</evidence>
<dbReference type="PANTHER" id="PTHR45566:SF2">
    <property type="entry name" value="NARL SUBFAMILY"/>
    <property type="match status" value="1"/>
</dbReference>
<dbReference type="SUPFAM" id="SSF52172">
    <property type="entry name" value="CheY-like"/>
    <property type="match status" value="1"/>
</dbReference>
<dbReference type="CDD" id="cd17535">
    <property type="entry name" value="REC_NarL-like"/>
    <property type="match status" value="1"/>
</dbReference>
<dbReference type="GO" id="GO:0003677">
    <property type="term" value="F:DNA binding"/>
    <property type="evidence" value="ECO:0007669"/>
    <property type="project" value="UniProtKB-KW"/>
</dbReference>
<keyword evidence="2" id="KW-0238">DNA-binding</keyword>
<evidence type="ECO:0000256" key="1">
    <source>
        <dbReference type="ARBA" id="ARBA00022553"/>
    </source>
</evidence>
<dbReference type="SMART" id="SM00421">
    <property type="entry name" value="HTH_LUXR"/>
    <property type="match status" value="1"/>
</dbReference>
<dbReference type="Gene3D" id="3.40.50.2300">
    <property type="match status" value="1"/>
</dbReference>
<dbReference type="EMBL" id="FOSW01000008">
    <property type="protein sequence ID" value="SFL25513.1"/>
    <property type="molecule type" value="Genomic_DNA"/>
</dbReference>
<dbReference type="AlphaFoldDB" id="A0A1I4G7E6"/>
<dbReference type="STRING" id="504800.SAMN04488085_108171"/>
<dbReference type="InterPro" id="IPR058245">
    <property type="entry name" value="NreC/VraR/RcsB-like_REC"/>
</dbReference>
<dbReference type="InterPro" id="IPR001789">
    <property type="entry name" value="Sig_transdc_resp-reg_receiver"/>
</dbReference>
<dbReference type="InterPro" id="IPR000792">
    <property type="entry name" value="Tscrpt_reg_LuxR_C"/>
</dbReference>
<dbReference type="InterPro" id="IPR016032">
    <property type="entry name" value="Sig_transdc_resp-reg_C-effctor"/>
</dbReference>
<proteinExistence type="predicted"/>
<dbReference type="GO" id="GO:0006355">
    <property type="term" value="P:regulation of DNA-templated transcription"/>
    <property type="evidence" value="ECO:0007669"/>
    <property type="project" value="InterPro"/>
</dbReference>
<sequence>MRLVLCDDHRLFVEPLAAALATRGHEVVVVTTPERALQAVVEHRPDLVVIDLRFPEGSGLDALVELRTRNAGCPVVVLSASAEDQDLAAVADAGAAAFLRKDQPMRAIFDALDRVAAGRAVTTPALTRTPPVSAEQSRVRRLVGHLTERERQVLHRLVEGEDTTEIARSLGVAHSTARTHVQNVLLKLGVHNRLQAVALVASLGVDREL</sequence>
<evidence type="ECO:0000313" key="7">
    <source>
        <dbReference type="Proteomes" id="UP000199152"/>
    </source>
</evidence>
<dbReference type="CDD" id="cd06170">
    <property type="entry name" value="LuxR_C_like"/>
    <property type="match status" value="1"/>
</dbReference>
<dbReference type="OrthoDB" id="9808843at2"/>
<accession>A0A1I4G7E6</accession>
<evidence type="ECO:0000256" key="3">
    <source>
        <dbReference type="PROSITE-ProRule" id="PRU00169"/>
    </source>
</evidence>
<dbReference type="PROSITE" id="PS50043">
    <property type="entry name" value="HTH_LUXR_2"/>
    <property type="match status" value="1"/>
</dbReference>
<dbReference type="InterPro" id="IPR011006">
    <property type="entry name" value="CheY-like_superfamily"/>
</dbReference>
<dbReference type="Gene3D" id="1.10.10.10">
    <property type="entry name" value="Winged helix-like DNA-binding domain superfamily/Winged helix DNA-binding domain"/>
    <property type="match status" value="1"/>
</dbReference>
<dbReference type="InParanoid" id="A0A1I4G7E6"/>
<dbReference type="Pfam" id="PF00072">
    <property type="entry name" value="Response_reg"/>
    <property type="match status" value="1"/>
</dbReference>
<dbReference type="GO" id="GO:0000160">
    <property type="term" value="P:phosphorelay signal transduction system"/>
    <property type="evidence" value="ECO:0007669"/>
    <property type="project" value="InterPro"/>
</dbReference>
<feature type="domain" description="HTH luxR-type" evidence="4">
    <location>
        <begin position="139"/>
        <end position="204"/>
    </location>
</feature>
<evidence type="ECO:0000256" key="2">
    <source>
        <dbReference type="ARBA" id="ARBA00023125"/>
    </source>
</evidence>
<dbReference type="PROSITE" id="PS50110">
    <property type="entry name" value="RESPONSE_REGULATORY"/>
    <property type="match status" value="1"/>
</dbReference>
<gene>
    <name evidence="6" type="ORF">SAMN04488085_108171</name>
</gene>
<dbReference type="InterPro" id="IPR036388">
    <property type="entry name" value="WH-like_DNA-bd_sf"/>
</dbReference>